<comment type="caution">
    <text evidence="2">The sequence shown here is derived from an EMBL/GenBank/DDBJ whole genome shotgun (WGS) entry which is preliminary data.</text>
</comment>
<keyword evidence="2" id="KW-0808">Transferase</keyword>
<dbReference type="PANTHER" id="PTHR40370:SF1">
    <property type="entry name" value="DUF3074 DOMAIN-CONTAINING PROTEIN"/>
    <property type="match status" value="1"/>
</dbReference>
<dbReference type="EMBL" id="LGAV01000001">
    <property type="protein sequence ID" value="KOS16362.1"/>
    <property type="molecule type" value="Genomic_DNA"/>
</dbReference>
<evidence type="ECO:0000313" key="3">
    <source>
        <dbReference type="Proteomes" id="UP000037751"/>
    </source>
</evidence>
<dbReference type="Pfam" id="PF11274">
    <property type="entry name" value="DUF3074"/>
    <property type="match status" value="1"/>
</dbReference>
<evidence type="ECO:0000313" key="2">
    <source>
        <dbReference type="EMBL" id="KOS16362.1"/>
    </source>
</evidence>
<evidence type="ECO:0000259" key="1">
    <source>
        <dbReference type="Pfam" id="PF11274"/>
    </source>
</evidence>
<feature type="domain" description="DUF3074" evidence="1">
    <location>
        <begin position="72"/>
        <end position="269"/>
    </location>
</feature>
<dbReference type="VEuPathDB" id="FungiDB:Malapachy_3377"/>
<dbReference type="OrthoDB" id="6423603at2759"/>
<dbReference type="SUPFAM" id="SSF55961">
    <property type="entry name" value="Bet v1-like"/>
    <property type="match status" value="1"/>
</dbReference>
<dbReference type="InterPro" id="IPR023393">
    <property type="entry name" value="START-like_dom_sf"/>
</dbReference>
<proteinExistence type="predicted"/>
<dbReference type="Proteomes" id="UP000037751">
    <property type="component" value="Unassembled WGS sequence"/>
</dbReference>
<dbReference type="Gene3D" id="3.30.530.20">
    <property type="match status" value="1"/>
</dbReference>
<dbReference type="GeneID" id="28729725"/>
<organism evidence="2 3">
    <name type="scientific">Malassezia pachydermatis</name>
    <dbReference type="NCBI Taxonomy" id="77020"/>
    <lineage>
        <taxon>Eukaryota</taxon>
        <taxon>Fungi</taxon>
        <taxon>Dikarya</taxon>
        <taxon>Basidiomycota</taxon>
        <taxon>Ustilaginomycotina</taxon>
        <taxon>Malasseziomycetes</taxon>
        <taxon>Malasseziales</taxon>
        <taxon>Malasseziaceae</taxon>
        <taxon>Malassezia</taxon>
    </lineage>
</organism>
<gene>
    <name evidence="2" type="ORF">Malapachy_3377</name>
</gene>
<dbReference type="InterPro" id="IPR024500">
    <property type="entry name" value="DUF3074"/>
</dbReference>
<keyword evidence="2" id="KW-0418">Kinase</keyword>
<dbReference type="PANTHER" id="PTHR40370">
    <property type="entry name" value="EXPRESSED PROTEIN"/>
    <property type="match status" value="1"/>
</dbReference>
<keyword evidence="3" id="KW-1185">Reference proteome</keyword>
<sequence>MLRAEPWPRDKIPDPTSPAWRDFLAQLVKESFSALRKTNTSARWKSLTPGRISLASIPSMEPKGTRLRGAHWHSRSSIHFPEETGVSFDAFADGLLHHHTENEQQYIHALEQAECLEVLVPDVASIWHLKYRTPWGTANRDFVELVITLPLLAHELPFSNFHEEVMVDALHTDSLPNGHVPHGAVGTRRSFLVISQPIAHPRTQGYVRAYYASAEGVREDSIATRADDTCVQWMLTTQTDAQGSIPQWIQEWAMPSQIAADVPAFFQWVHAKKA</sequence>
<dbReference type="STRING" id="77020.A0A0M9VR91"/>
<dbReference type="RefSeq" id="XP_017993994.1">
    <property type="nucleotide sequence ID" value="XM_018137849.1"/>
</dbReference>
<dbReference type="GO" id="GO:0016301">
    <property type="term" value="F:kinase activity"/>
    <property type="evidence" value="ECO:0007669"/>
    <property type="project" value="UniProtKB-KW"/>
</dbReference>
<protein>
    <submittedName>
        <fullName evidence="2">Panthothenate kinase</fullName>
    </submittedName>
</protein>
<accession>A0A0M9VR91</accession>
<dbReference type="AlphaFoldDB" id="A0A0M9VR91"/>
<reference evidence="2 3" key="1">
    <citation type="submission" date="2015-07" db="EMBL/GenBank/DDBJ databases">
        <title>Draft Genome Sequence of Malassezia furfur CBS1878 and Malassezia pachydermatis CBS1879.</title>
        <authorList>
            <person name="Triana S."/>
            <person name="Ohm R."/>
            <person name="Gonzalez A."/>
            <person name="DeCock H."/>
            <person name="Restrepo S."/>
            <person name="Celis A."/>
        </authorList>
    </citation>
    <scope>NUCLEOTIDE SEQUENCE [LARGE SCALE GENOMIC DNA]</scope>
    <source>
        <strain evidence="2 3">CBS 1879</strain>
    </source>
</reference>
<name>A0A0M9VR91_9BASI</name>